<keyword evidence="2" id="KW-1185">Reference proteome</keyword>
<evidence type="ECO:0000313" key="2">
    <source>
        <dbReference type="Proteomes" id="UP000629098"/>
    </source>
</evidence>
<reference evidence="1" key="1">
    <citation type="submission" date="2020-09" db="EMBL/GenBank/DDBJ databases">
        <title>Iningainema tapete sp. nov. (Scytonemataceae, Cyanobacteria) from greenhouses in central Florida (USA) produces two types of nodularin with biosynthetic potential for microcystin-LR and anabaenopeptins.</title>
        <authorList>
            <person name="Berthold D.E."/>
            <person name="Lefler F.W."/>
            <person name="Huang I.-S."/>
            <person name="Abdulla H."/>
            <person name="Zimba P.V."/>
            <person name="Laughinghouse H.D. IV."/>
        </authorList>
    </citation>
    <scope>NUCLEOTIDE SEQUENCE</scope>
    <source>
        <strain evidence="1">BLCCT55</strain>
    </source>
</reference>
<organism evidence="1 2">
    <name type="scientific">Iningainema tapete BLCC-T55</name>
    <dbReference type="NCBI Taxonomy" id="2748662"/>
    <lineage>
        <taxon>Bacteria</taxon>
        <taxon>Bacillati</taxon>
        <taxon>Cyanobacteriota</taxon>
        <taxon>Cyanophyceae</taxon>
        <taxon>Nostocales</taxon>
        <taxon>Scytonemataceae</taxon>
        <taxon>Iningainema tapete</taxon>
    </lineage>
</organism>
<dbReference type="AlphaFoldDB" id="A0A8J6XF48"/>
<sequence length="79" mass="8374">MATTEKNSLFTSLTVEESATVCGGSEISINVSNNSGNSISYNITDNTAQVTFEPKVVELVIRILNLPGNASLKRSLGLN</sequence>
<name>A0A8J6XF48_9CYAN</name>
<comment type="caution">
    <text evidence="1">The sequence shown here is derived from an EMBL/GenBank/DDBJ whole genome shotgun (WGS) entry which is preliminary data.</text>
</comment>
<proteinExistence type="predicted"/>
<dbReference type="RefSeq" id="WP_190825800.1">
    <property type="nucleotide sequence ID" value="NZ_CAWPPI010000025.1"/>
</dbReference>
<gene>
    <name evidence="1" type="ORF">ICL16_05110</name>
</gene>
<accession>A0A8J6XF48</accession>
<dbReference type="Proteomes" id="UP000629098">
    <property type="component" value="Unassembled WGS sequence"/>
</dbReference>
<protein>
    <submittedName>
        <fullName evidence="1">Uncharacterized protein</fullName>
    </submittedName>
</protein>
<dbReference type="EMBL" id="JACXAE010000025">
    <property type="protein sequence ID" value="MBD2771507.1"/>
    <property type="molecule type" value="Genomic_DNA"/>
</dbReference>
<evidence type="ECO:0000313" key="1">
    <source>
        <dbReference type="EMBL" id="MBD2771507.1"/>
    </source>
</evidence>